<dbReference type="AlphaFoldDB" id="A0AAD8NG41"/>
<reference evidence="2" key="1">
    <citation type="journal article" date="2023" name="bioRxiv">
        <title>Improved chromosome-level genome assembly for marigold (Tagetes erecta).</title>
        <authorList>
            <person name="Jiang F."/>
            <person name="Yuan L."/>
            <person name="Wang S."/>
            <person name="Wang H."/>
            <person name="Xu D."/>
            <person name="Wang A."/>
            <person name="Fan W."/>
        </authorList>
    </citation>
    <scope>NUCLEOTIDE SEQUENCE</scope>
    <source>
        <strain evidence="2">WSJ</strain>
        <tissue evidence="2">Leaf</tissue>
    </source>
</reference>
<comment type="caution">
    <text evidence="2">The sequence shown here is derived from an EMBL/GenBank/DDBJ whole genome shotgun (WGS) entry which is preliminary data.</text>
</comment>
<feature type="region of interest" description="Disordered" evidence="1">
    <location>
        <begin position="163"/>
        <end position="197"/>
    </location>
</feature>
<sequence>MTLKSLVEFYKERLDVGNDRCNVLCDLTFLKWLSRNKHFDAISRLKSILFVDDVTMKTTKCLNSEFEQWFSTTKRGERNFFMKNISLIVCKHPEGYSSKKCFESKLKKYERCFVCSNDYILHQKTKTPVITVRRKSLFVLKPEDSLKEEYINWCNTKQERYENSKKGDKRKFQDAAESSLKRGRKRKKSTRDFFLNL</sequence>
<name>A0AAD8NG41_TARER</name>
<accession>A0AAD8NG41</accession>
<evidence type="ECO:0000313" key="3">
    <source>
        <dbReference type="Proteomes" id="UP001229421"/>
    </source>
</evidence>
<evidence type="ECO:0000256" key="1">
    <source>
        <dbReference type="SAM" id="MobiDB-lite"/>
    </source>
</evidence>
<organism evidence="2 3">
    <name type="scientific">Tagetes erecta</name>
    <name type="common">African marigold</name>
    <dbReference type="NCBI Taxonomy" id="13708"/>
    <lineage>
        <taxon>Eukaryota</taxon>
        <taxon>Viridiplantae</taxon>
        <taxon>Streptophyta</taxon>
        <taxon>Embryophyta</taxon>
        <taxon>Tracheophyta</taxon>
        <taxon>Spermatophyta</taxon>
        <taxon>Magnoliopsida</taxon>
        <taxon>eudicotyledons</taxon>
        <taxon>Gunneridae</taxon>
        <taxon>Pentapetalae</taxon>
        <taxon>asterids</taxon>
        <taxon>campanulids</taxon>
        <taxon>Asterales</taxon>
        <taxon>Asteraceae</taxon>
        <taxon>Asteroideae</taxon>
        <taxon>Heliantheae alliance</taxon>
        <taxon>Tageteae</taxon>
        <taxon>Tagetes</taxon>
    </lineage>
</organism>
<proteinExistence type="predicted"/>
<keyword evidence="3" id="KW-1185">Reference proteome</keyword>
<evidence type="ECO:0000313" key="2">
    <source>
        <dbReference type="EMBL" id="KAK1406726.1"/>
    </source>
</evidence>
<dbReference type="EMBL" id="JAUHHV010000011">
    <property type="protein sequence ID" value="KAK1406726.1"/>
    <property type="molecule type" value="Genomic_DNA"/>
</dbReference>
<feature type="compositionally biased region" description="Basic and acidic residues" evidence="1">
    <location>
        <begin position="163"/>
        <end position="174"/>
    </location>
</feature>
<dbReference type="Gene3D" id="3.40.50.1010">
    <property type="entry name" value="5'-nuclease"/>
    <property type="match status" value="1"/>
</dbReference>
<gene>
    <name evidence="2" type="ORF">QVD17_38334</name>
</gene>
<dbReference type="Proteomes" id="UP001229421">
    <property type="component" value="Unassembled WGS sequence"/>
</dbReference>
<protein>
    <submittedName>
        <fullName evidence="2">Uncharacterized protein</fullName>
    </submittedName>
</protein>